<comment type="caution">
    <text evidence="1">The sequence shown here is derived from an EMBL/GenBank/DDBJ whole genome shotgun (WGS) entry which is preliminary data.</text>
</comment>
<sequence length="51" mass="5245">MFVNLMKGGPYGPAITTSGAAFAALGSFLAHGVAVQCTHVQRSGVTHRLTD</sequence>
<name>A0A6G0SL29_9STRA</name>
<evidence type="ECO:0000313" key="1">
    <source>
        <dbReference type="EMBL" id="KAE9360523.1"/>
    </source>
</evidence>
<dbReference type="AlphaFoldDB" id="A0A6G0SL29"/>
<evidence type="ECO:0000313" key="2">
    <source>
        <dbReference type="Proteomes" id="UP000486351"/>
    </source>
</evidence>
<reference evidence="1 2" key="1">
    <citation type="submission" date="2018-09" db="EMBL/GenBank/DDBJ databases">
        <title>Genomic investigation of the strawberry pathogen Phytophthora fragariae indicates pathogenicity is determined by transcriptional variation in three key races.</title>
        <authorList>
            <person name="Adams T.M."/>
            <person name="Armitage A.D."/>
            <person name="Sobczyk M.K."/>
            <person name="Bates H.J."/>
            <person name="Dunwell J.M."/>
            <person name="Nellist C.F."/>
            <person name="Harrison R.J."/>
        </authorList>
    </citation>
    <scope>NUCLEOTIDE SEQUENCE [LARGE SCALE GENOMIC DNA]</scope>
    <source>
        <strain evidence="1 2">NOV-77</strain>
    </source>
</reference>
<organism evidence="1 2">
    <name type="scientific">Phytophthora fragariae</name>
    <dbReference type="NCBI Taxonomy" id="53985"/>
    <lineage>
        <taxon>Eukaryota</taxon>
        <taxon>Sar</taxon>
        <taxon>Stramenopiles</taxon>
        <taxon>Oomycota</taxon>
        <taxon>Peronosporomycetes</taxon>
        <taxon>Peronosporales</taxon>
        <taxon>Peronosporaceae</taxon>
        <taxon>Phytophthora</taxon>
    </lineage>
</organism>
<accession>A0A6G0SL29</accession>
<gene>
    <name evidence="1" type="ORF">PF008_g1776</name>
</gene>
<dbReference type="EMBL" id="QXFY01000046">
    <property type="protein sequence ID" value="KAE9360523.1"/>
    <property type="molecule type" value="Genomic_DNA"/>
</dbReference>
<dbReference type="Proteomes" id="UP000486351">
    <property type="component" value="Unassembled WGS sequence"/>
</dbReference>
<proteinExistence type="predicted"/>
<protein>
    <submittedName>
        <fullName evidence="1">Uncharacterized protein</fullName>
    </submittedName>
</protein>